<evidence type="ECO:0000313" key="4">
    <source>
        <dbReference type="Proteomes" id="UP000827892"/>
    </source>
</evidence>
<dbReference type="EMBL" id="CP090894">
    <property type="protein sequence ID" value="ULT97401.1"/>
    <property type="molecule type" value="Genomic_DNA"/>
</dbReference>
<evidence type="ECO:0000256" key="2">
    <source>
        <dbReference type="SAM" id="SignalP"/>
    </source>
</evidence>
<feature type="compositionally biased region" description="Basic residues" evidence="1">
    <location>
        <begin position="221"/>
        <end position="231"/>
    </location>
</feature>
<feature type="signal peptide" evidence="2">
    <location>
        <begin position="1"/>
        <end position="16"/>
    </location>
</feature>
<dbReference type="AlphaFoldDB" id="A0AAE9D6T4"/>
<gene>
    <name evidence="3" type="ORF">L3Y34_005306</name>
</gene>
<feature type="region of interest" description="Disordered" evidence="1">
    <location>
        <begin position="28"/>
        <end position="231"/>
    </location>
</feature>
<feature type="chain" id="PRO_5042259852" evidence="2">
    <location>
        <begin position="17"/>
        <end position="231"/>
    </location>
</feature>
<name>A0AAE9D6T4_CAEBR</name>
<reference evidence="3 4" key="1">
    <citation type="submission" date="2022-05" db="EMBL/GenBank/DDBJ databases">
        <title>Chromosome-level reference genomes for two strains of Caenorhabditis briggsae: an improved platform for comparative genomics.</title>
        <authorList>
            <person name="Stevens L."/>
            <person name="Andersen E.C."/>
        </authorList>
    </citation>
    <scope>NUCLEOTIDE SEQUENCE [LARGE SCALE GENOMIC DNA]</scope>
    <source>
        <strain evidence="3">QX1410_ONT</strain>
        <tissue evidence="3">Whole-organism</tissue>
    </source>
</reference>
<feature type="compositionally biased region" description="Basic and acidic residues" evidence="1">
    <location>
        <begin position="96"/>
        <end position="110"/>
    </location>
</feature>
<organism evidence="3 4">
    <name type="scientific">Caenorhabditis briggsae</name>
    <dbReference type="NCBI Taxonomy" id="6238"/>
    <lineage>
        <taxon>Eukaryota</taxon>
        <taxon>Metazoa</taxon>
        <taxon>Ecdysozoa</taxon>
        <taxon>Nematoda</taxon>
        <taxon>Chromadorea</taxon>
        <taxon>Rhabditida</taxon>
        <taxon>Rhabditina</taxon>
        <taxon>Rhabditomorpha</taxon>
        <taxon>Rhabditoidea</taxon>
        <taxon>Rhabditidae</taxon>
        <taxon>Peloderinae</taxon>
        <taxon>Caenorhabditis</taxon>
    </lineage>
</organism>
<evidence type="ECO:0000313" key="3">
    <source>
        <dbReference type="EMBL" id="ULT97401.1"/>
    </source>
</evidence>
<evidence type="ECO:0000256" key="1">
    <source>
        <dbReference type="SAM" id="MobiDB-lite"/>
    </source>
</evidence>
<keyword evidence="2" id="KW-0732">Signal</keyword>
<feature type="compositionally biased region" description="Basic and acidic residues" evidence="1">
    <location>
        <begin position="124"/>
        <end position="149"/>
    </location>
</feature>
<sequence>MMSIIIVIVFPLVSFAFFAANCTKKRKKFKNSGGSACRTPRLRNPPPHTPYNPIGIPAKTPDSKEKDKKPEEPKTPDTPINNDEEKGAEPQVEPVIVEKKKESSAEKVKESPAGGEEEEVGGAKNKEEKVEKVVEKSKMEDKEKKELPQKSKIANNRSGRKENTKSQCTRLVDNKEEIEKNGGNTRTRTEDQENNEKTKTQEMNEEQKEKMKEDDTLRGTKSIKGKKTKKD</sequence>
<proteinExistence type="predicted"/>
<protein>
    <submittedName>
        <fullName evidence="3">Uncharacterized protein</fullName>
    </submittedName>
</protein>
<accession>A0AAE9D6T4</accession>
<dbReference type="Proteomes" id="UP000827892">
    <property type="component" value="Chromosome IV"/>
</dbReference>
<feature type="compositionally biased region" description="Basic and acidic residues" evidence="1">
    <location>
        <begin position="61"/>
        <end position="75"/>
    </location>
</feature>
<feature type="compositionally biased region" description="Basic and acidic residues" evidence="1">
    <location>
        <begin position="187"/>
        <end position="218"/>
    </location>
</feature>